<keyword evidence="10" id="KW-1185">Reference proteome</keyword>
<dbReference type="PROSITE" id="PS00197">
    <property type="entry name" value="2FE2S_FER_1"/>
    <property type="match status" value="1"/>
</dbReference>
<dbReference type="GO" id="GO:0046872">
    <property type="term" value="F:metal ion binding"/>
    <property type="evidence" value="ECO:0007669"/>
    <property type="project" value="UniProtKB-KW"/>
</dbReference>
<dbReference type="STRING" id="314287.GB2207_09701"/>
<dbReference type="InterPro" id="IPR001041">
    <property type="entry name" value="2Fe-2S_ferredoxin-type"/>
</dbReference>
<dbReference type="InterPro" id="IPR039261">
    <property type="entry name" value="FNR_nucleotide-bd"/>
</dbReference>
<dbReference type="InterPro" id="IPR006058">
    <property type="entry name" value="2Fe2S_fd_BS"/>
</dbReference>
<dbReference type="CDD" id="cd06185">
    <property type="entry name" value="PDR_like"/>
    <property type="match status" value="1"/>
</dbReference>
<keyword evidence="6" id="KW-0411">Iron-sulfur</keyword>
<evidence type="ECO:0000256" key="5">
    <source>
        <dbReference type="ARBA" id="ARBA00023004"/>
    </source>
</evidence>
<dbReference type="Proteomes" id="UP000005555">
    <property type="component" value="Unassembled WGS sequence"/>
</dbReference>
<keyword evidence="4" id="KW-0560">Oxidoreductase</keyword>
<reference evidence="9 10" key="1">
    <citation type="submission" date="2006-03" db="EMBL/GenBank/DDBJ databases">
        <authorList>
            <person name="Giovannoni S.J."/>
            <person name="Cho J.-C."/>
            <person name="Ferriera S."/>
            <person name="Johnson J."/>
            <person name="Kravitz S."/>
            <person name="Halpern A."/>
            <person name="Remington K."/>
            <person name="Beeson K."/>
            <person name="Tran B."/>
            <person name="Rogers Y.-H."/>
            <person name="Friedman R."/>
            <person name="Venter J.C."/>
        </authorList>
    </citation>
    <scope>NUCLEOTIDE SEQUENCE [LARGE SCALE GENOMIC DNA]</scope>
    <source>
        <strain evidence="9 10">HTCC2207</strain>
    </source>
</reference>
<dbReference type="PANTHER" id="PTHR47354:SF1">
    <property type="entry name" value="CARNITINE MONOOXYGENASE REDUCTASE SUBUNIT"/>
    <property type="match status" value="1"/>
</dbReference>
<comment type="caution">
    <text evidence="9">The sequence shown here is derived from an EMBL/GenBank/DDBJ whole genome shotgun (WGS) entry which is preliminary data.</text>
</comment>
<evidence type="ECO:0000256" key="6">
    <source>
        <dbReference type="ARBA" id="ARBA00023014"/>
    </source>
</evidence>
<dbReference type="PRINTS" id="PR00409">
    <property type="entry name" value="PHDIOXRDTASE"/>
</dbReference>
<keyword evidence="1" id="KW-0285">Flavoprotein</keyword>
<name>Q1YUI3_9GAMM</name>
<dbReference type="InterPro" id="IPR036010">
    <property type="entry name" value="2Fe-2S_ferredoxin-like_sf"/>
</dbReference>
<evidence type="ECO:0000313" key="9">
    <source>
        <dbReference type="EMBL" id="EAS48075.1"/>
    </source>
</evidence>
<evidence type="ECO:0000256" key="4">
    <source>
        <dbReference type="ARBA" id="ARBA00023002"/>
    </source>
</evidence>
<dbReference type="SUPFAM" id="SSF54292">
    <property type="entry name" value="2Fe-2S ferredoxin-like"/>
    <property type="match status" value="1"/>
</dbReference>
<accession>Q1YUI3</accession>
<dbReference type="InterPro" id="IPR017927">
    <property type="entry name" value="FAD-bd_FR_type"/>
</dbReference>
<dbReference type="PANTHER" id="PTHR47354">
    <property type="entry name" value="NADH OXIDOREDUCTASE HCR"/>
    <property type="match status" value="1"/>
</dbReference>
<feature type="domain" description="FAD-binding FR-type" evidence="8">
    <location>
        <begin position="1"/>
        <end position="96"/>
    </location>
</feature>
<dbReference type="InterPro" id="IPR050415">
    <property type="entry name" value="MRET"/>
</dbReference>
<organism evidence="9 10">
    <name type="scientific">gamma proteobacterium HTCC2207</name>
    <dbReference type="NCBI Taxonomy" id="314287"/>
    <lineage>
        <taxon>Bacteria</taxon>
        <taxon>Pseudomonadati</taxon>
        <taxon>Pseudomonadota</taxon>
        <taxon>Gammaproteobacteria</taxon>
        <taxon>Cellvibrionales</taxon>
        <taxon>Porticoccaceae</taxon>
        <taxon>SAR92 clade</taxon>
    </lineage>
</organism>
<dbReference type="OrthoDB" id="4258484at2"/>
<evidence type="ECO:0000256" key="3">
    <source>
        <dbReference type="ARBA" id="ARBA00022723"/>
    </source>
</evidence>
<feature type="domain" description="2Fe-2S ferredoxin-type" evidence="7">
    <location>
        <begin position="213"/>
        <end position="307"/>
    </location>
</feature>
<sequence length="307" mass="33737">MIKAKVVSKEILAKDIVQLRLTPNHWEDWQPGAHLDITLPNGMERQYSLVPCDNGQYAIAVLKESDSRGGSLCIHDDVQVGTELQLSAPKSKFSLQQDGRAILMSAGIGITPLMSIADALHAANIPLDFRYAFRAPDQAAYLNWLATRPWADACQQHISSEGTRLDIAKTLQDLQPDAHVYACGPSAFLEPIEAAMSAQNCLDRLHVEYFSNKELELSGSDFIVHLAQSGGEVKVGEQETILTALQREGYDPMYSCEDGVCGSCILPLVEGEAEHRDKFLTDEEQASQSELAICCSRAKNNSITIDF</sequence>
<dbReference type="SUPFAM" id="SSF52343">
    <property type="entry name" value="Ferredoxin reductase-like, C-terminal NADP-linked domain"/>
    <property type="match status" value="1"/>
</dbReference>
<evidence type="ECO:0000256" key="1">
    <source>
        <dbReference type="ARBA" id="ARBA00022630"/>
    </source>
</evidence>
<evidence type="ECO:0000313" key="10">
    <source>
        <dbReference type="Proteomes" id="UP000005555"/>
    </source>
</evidence>
<dbReference type="GO" id="GO:0032259">
    <property type="term" value="P:methylation"/>
    <property type="evidence" value="ECO:0007669"/>
    <property type="project" value="UniProtKB-KW"/>
</dbReference>
<dbReference type="AlphaFoldDB" id="Q1YUI3"/>
<dbReference type="HOGENOM" id="CLU_003827_17_0_6"/>
<proteinExistence type="predicted"/>
<keyword evidence="3" id="KW-0479">Metal-binding</keyword>
<dbReference type="GO" id="GO:0016491">
    <property type="term" value="F:oxidoreductase activity"/>
    <property type="evidence" value="ECO:0007669"/>
    <property type="project" value="UniProtKB-KW"/>
</dbReference>
<dbReference type="GO" id="GO:0051537">
    <property type="term" value="F:2 iron, 2 sulfur cluster binding"/>
    <property type="evidence" value="ECO:0007669"/>
    <property type="project" value="UniProtKB-KW"/>
</dbReference>
<evidence type="ECO:0000259" key="7">
    <source>
        <dbReference type="PROSITE" id="PS51085"/>
    </source>
</evidence>
<dbReference type="Pfam" id="PF00111">
    <property type="entry name" value="Fer2"/>
    <property type="match status" value="1"/>
</dbReference>
<dbReference type="Gene3D" id="3.40.50.80">
    <property type="entry name" value="Nucleotide-binding domain of ferredoxin-NADP reductase (FNR) module"/>
    <property type="match status" value="1"/>
</dbReference>
<dbReference type="GO" id="GO:0008168">
    <property type="term" value="F:methyltransferase activity"/>
    <property type="evidence" value="ECO:0007669"/>
    <property type="project" value="UniProtKB-KW"/>
</dbReference>
<keyword evidence="9" id="KW-0489">Methyltransferase</keyword>
<dbReference type="CDD" id="cd00207">
    <property type="entry name" value="fer2"/>
    <property type="match status" value="1"/>
</dbReference>
<dbReference type="InterPro" id="IPR012675">
    <property type="entry name" value="Beta-grasp_dom_sf"/>
</dbReference>
<dbReference type="PROSITE" id="PS51085">
    <property type="entry name" value="2FE2S_FER_2"/>
    <property type="match status" value="1"/>
</dbReference>
<dbReference type="eggNOG" id="COG1018">
    <property type="taxonomic scope" value="Bacteria"/>
</dbReference>
<dbReference type="InterPro" id="IPR017938">
    <property type="entry name" value="Riboflavin_synthase-like_b-brl"/>
</dbReference>
<dbReference type="SUPFAM" id="SSF63380">
    <property type="entry name" value="Riboflavin synthase domain-like"/>
    <property type="match status" value="1"/>
</dbReference>
<keyword evidence="5" id="KW-0408">Iron</keyword>
<gene>
    <name evidence="9" type="ORF">GB2207_09701</name>
</gene>
<dbReference type="EMBL" id="AAPI01000001">
    <property type="protein sequence ID" value="EAS48075.1"/>
    <property type="molecule type" value="Genomic_DNA"/>
</dbReference>
<dbReference type="PROSITE" id="PS51384">
    <property type="entry name" value="FAD_FR"/>
    <property type="match status" value="1"/>
</dbReference>
<keyword evidence="2" id="KW-0001">2Fe-2S</keyword>
<dbReference type="Gene3D" id="3.10.20.30">
    <property type="match status" value="1"/>
</dbReference>
<evidence type="ECO:0000256" key="2">
    <source>
        <dbReference type="ARBA" id="ARBA00022714"/>
    </source>
</evidence>
<evidence type="ECO:0000259" key="8">
    <source>
        <dbReference type="PROSITE" id="PS51384"/>
    </source>
</evidence>
<dbReference type="Gene3D" id="2.40.30.10">
    <property type="entry name" value="Translation factors"/>
    <property type="match status" value="1"/>
</dbReference>
<protein>
    <submittedName>
        <fullName evidence="9">Vanillate O-demethylase oxidoreductase</fullName>
    </submittedName>
</protein>
<keyword evidence="9" id="KW-0808">Transferase</keyword>